<dbReference type="VEuPathDB" id="FungiDB:JI435_413810"/>
<dbReference type="Proteomes" id="UP000663193">
    <property type="component" value="Chromosome 10"/>
</dbReference>
<accession>A0A7U2I1C9</accession>
<organism evidence="1 2">
    <name type="scientific">Phaeosphaeria nodorum (strain SN15 / ATCC MYA-4574 / FGSC 10173)</name>
    <name type="common">Glume blotch fungus</name>
    <name type="synonym">Parastagonospora nodorum</name>
    <dbReference type="NCBI Taxonomy" id="321614"/>
    <lineage>
        <taxon>Eukaryota</taxon>
        <taxon>Fungi</taxon>
        <taxon>Dikarya</taxon>
        <taxon>Ascomycota</taxon>
        <taxon>Pezizomycotina</taxon>
        <taxon>Dothideomycetes</taxon>
        <taxon>Pleosporomycetidae</taxon>
        <taxon>Pleosporales</taxon>
        <taxon>Pleosporineae</taxon>
        <taxon>Phaeosphaeriaceae</taxon>
        <taxon>Parastagonospora</taxon>
    </lineage>
</organism>
<keyword evidence="2" id="KW-1185">Reference proteome</keyword>
<gene>
    <name evidence="1" type="ORF">JI435_413810</name>
</gene>
<dbReference type="AlphaFoldDB" id="A0A7U2I1C9"/>
<protein>
    <submittedName>
        <fullName evidence="1">Uncharacterized protein</fullName>
    </submittedName>
</protein>
<name>A0A7U2I1C9_PHANO</name>
<evidence type="ECO:0000313" key="2">
    <source>
        <dbReference type="Proteomes" id="UP000663193"/>
    </source>
</evidence>
<sequence length="50" mass="6005">MPQYCVERHIIEIWISMAFSLVRPVASAESKLKTKFLRKRRCHELETRCL</sequence>
<proteinExistence type="predicted"/>
<reference evidence="2" key="1">
    <citation type="journal article" date="2021" name="BMC Genomics">
        <title>Chromosome-level genome assembly and manually-curated proteome of model necrotroph Parastagonospora nodorum Sn15 reveals a genome-wide trove of candidate effector homologs, and redundancy of virulence-related functions within an accessory chromosome.</title>
        <authorList>
            <person name="Bertazzoni S."/>
            <person name="Jones D.A.B."/>
            <person name="Phan H.T."/>
            <person name="Tan K.-C."/>
            <person name="Hane J.K."/>
        </authorList>
    </citation>
    <scope>NUCLEOTIDE SEQUENCE [LARGE SCALE GENOMIC DNA]</scope>
    <source>
        <strain evidence="2">SN15 / ATCC MYA-4574 / FGSC 10173)</strain>
    </source>
</reference>
<evidence type="ECO:0000313" key="1">
    <source>
        <dbReference type="EMBL" id="QRC99690.1"/>
    </source>
</evidence>
<dbReference type="EMBL" id="CP069032">
    <property type="protein sequence ID" value="QRC99690.1"/>
    <property type="molecule type" value="Genomic_DNA"/>
</dbReference>